<dbReference type="EMBL" id="CATOUU010000517">
    <property type="protein sequence ID" value="CAI9932551.1"/>
    <property type="molecule type" value="Genomic_DNA"/>
</dbReference>
<evidence type="ECO:0000313" key="2">
    <source>
        <dbReference type="EMBL" id="CAL6005889.1"/>
    </source>
</evidence>
<accession>A0AA86P683</accession>
<evidence type="ECO:0000313" key="1">
    <source>
        <dbReference type="EMBL" id="CAI9932551.1"/>
    </source>
</evidence>
<dbReference type="InterPro" id="IPR032675">
    <property type="entry name" value="LRR_dom_sf"/>
</dbReference>
<gene>
    <name evidence="2" type="ORF">HINF_LOCUS19815</name>
    <name evidence="1" type="ORF">HINF_LOCUS20196</name>
</gene>
<dbReference type="AlphaFoldDB" id="A0AA86P683"/>
<keyword evidence="3" id="KW-1185">Reference proteome</keyword>
<dbReference type="SUPFAM" id="SSF52058">
    <property type="entry name" value="L domain-like"/>
    <property type="match status" value="1"/>
</dbReference>
<sequence length="144" mass="17325">MHFSSVIDLHPLQHLYKLESISAQSTRIMDVSPLSNLTQLNDLMFENNRIINIEPLMHHKNFSKYEFSDQRIQTPYELKFYTKILKVHSSHKQMRKVLYQNEKFRTSLTQKKERYSVILKKQIQNIHTQLELLAQFIQNYTSQQ</sequence>
<evidence type="ECO:0000313" key="3">
    <source>
        <dbReference type="Proteomes" id="UP001642409"/>
    </source>
</evidence>
<name>A0AA86P683_9EUKA</name>
<reference evidence="2 3" key="2">
    <citation type="submission" date="2024-07" db="EMBL/GenBank/DDBJ databases">
        <authorList>
            <person name="Akdeniz Z."/>
        </authorList>
    </citation>
    <scope>NUCLEOTIDE SEQUENCE [LARGE SCALE GENOMIC DNA]</scope>
</reference>
<dbReference type="Proteomes" id="UP001642409">
    <property type="component" value="Unassembled WGS sequence"/>
</dbReference>
<protein>
    <submittedName>
        <fullName evidence="1">Leucine-rich repeat domain-containing protein</fullName>
    </submittedName>
    <submittedName>
        <fullName evidence="2">Leucine-rich_repeat domain-containing protein</fullName>
    </submittedName>
</protein>
<comment type="caution">
    <text evidence="1">The sequence shown here is derived from an EMBL/GenBank/DDBJ whole genome shotgun (WGS) entry which is preliminary data.</text>
</comment>
<reference evidence="1" key="1">
    <citation type="submission" date="2023-06" db="EMBL/GenBank/DDBJ databases">
        <authorList>
            <person name="Kurt Z."/>
        </authorList>
    </citation>
    <scope>NUCLEOTIDE SEQUENCE</scope>
</reference>
<dbReference type="Gene3D" id="3.80.10.10">
    <property type="entry name" value="Ribonuclease Inhibitor"/>
    <property type="match status" value="1"/>
</dbReference>
<organism evidence="1">
    <name type="scientific">Hexamita inflata</name>
    <dbReference type="NCBI Taxonomy" id="28002"/>
    <lineage>
        <taxon>Eukaryota</taxon>
        <taxon>Metamonada</taxon>
        <taxon>Diplomonadida</taxon>
        <taxon>Hexamitidae</taxon>
        <taxon>Hexamitinae</taxon>
        <taxon>Hexamita</taxon>
    </lineage>
</organism>
<dbReference type="EMBL" id="CAXDID020000052">
    <property type="protein sequence ID" value="CAL6005889.1"/>
    <property type="molecule type" value="Genomic_DNA"/>
</dbReference>
<proteinExistence type="predicted"/>